<gene>
    <name evidence="1" type="ORF">CFOLD11_05060</name>
</gene>
<accession>A0A9W5XZA3</accession>
<reference evidence="1" key="1">
    <citation type="journal article" date="2023" name="Int. J. Syst. Evol. Microbiol.">
        <title>&lt;i&gt;Clostridium folliculivorans&lt;/i&gt; sp. nov., isolated from soil samples of an organic paddy in Japan.</title>
        <authorList>
            <person name="Tazawa J."/>
            <person name="Kobayashi H."/>
            <person name="Tanizawa Y."/>
            <person name="Uchino A."/>
            <person name="Tanaka F."/>
            <person name="Urashima Y."/>
            <person name="Miura S."/>
            <person name="Sakamoto M."/>
            <person name="Ohkuma M."/>
            <person name="Tohno M."/>
        </authorList>
    </citation>
    <scope>NUCLEOTIDE SEQUENCE</scope>
    <source>
        <strain evidence="1">D1-1</strain>
    </source>
</reference>
<proteinExistence type="predicted"/>
<evidence type="ECO:0000313" key="1">
    <source>
        <dbReference type="EMBL" id="GKU23680.1"/>
    </source>
</evidence>
<dbReference type="RefSeq" id="WP_261850739.1">
    <property type="nucleotide sequence ID" value="NZ_BQXY01000001.1"/>
</dbReference>
<name>A0A9W5XZA3_9CLOT</name>
<sequence>MNNKYNRAGNPTISDSIVTKVTINFYCYCGEIEGKMITFKYVEYDLDKQKA</sequence>
<protein>
    <submittedName>
        <fullName evidence="1">Uncharacterized protein</fullName>
    </submittedName>
</protein>
<keyword evidence="2" id="KW-1185">Reference proteome</keyword>
<dbReference type="Proteomes" id="UP001057868">
    <property type="component" value="Unassembled WGS sequence"/>
</dbReference>
<dbReference type="EMBL" id="BQXY01000001">
    <property type="protein sequence ID" value="GKU23680.1"/>
    <property type="molecule type" value="Genomic_DNA"/>
</dbReference>
<dbReference type="AlphaFoldDB" id="A0A9W5XZA3"/>
<evidence type="ECO:0000313" key="2">
    <source>
        <dbReference type="Proteomes" id="UP001057868"/>
    </source>
</evidence>
<comment type="caution">
    <text evidence="1">The sequence shown here is derived from an EMBL/GenBank/DDBJ whole genome shotgun (WGS) entry which is preliminary data.</text>
</comment>
<organism evidence="1 2">
    <name type="scientific">Clostridium folliculivorans</name>
    <dbReference type="NCBI Taxonomy" id="2886038"/>
    <lineage>
        <taxon>Bacteria</taxon>
        <taxon>Bacillati</taxon>
        <taxon>Bacillota</taxon>
        <taxon>Clostridia</taxon>
        <taxon>Eubacteriales</taxon>
        <taxon>Clostridiaceae</taxon>
        <taxon>Clostridium</taxon>
    </lineage>
</organism>